<dbReference type="RefSeq" id="WP_023554613.1">
    <property type="nucleotide sequence ID" value="NZ_JBCNED010000009.1"/>
</dbReference>
<gene>
    <name evidence="1" type="ORF">EDM58_18900</name>
</gene>
<comment type="caution">
    <text evidence="1">The sequence shown here is derived from an EMBL/GenBank/DDBJ whole genome shotgun (WGS) entry which is preliminary data.</text>
</comment>
<evidence type="ECO:0000313" key="2">
    <source>
        <dbReference type="Proteomes" id="UP000281915"/>
    </source>
</evidence>
<dbReference type="AlphaFoldDB" id="A0A3M8CHM5"/>
<protein>
    <submittedName>
        <fullName evidence="1">Spore coat associated protein CotJA</fullName>
    </submittedName>
</protein>
<name>A0A3M8CHM5_9BACL</name>
<sequence length="74" mass="8530">MYSQIRVYYPYISPFDPCPPIRVKTYQVNPQLFIGFQPENLPQFSPMEALRLGTLWPALYSPYSGRGDQEGLEG</sequence>
<proteinExistence type="predicted"/>
<organism evidence="1 2">
    <name type="scientific">Brevibacillus panacihumi</name>
    <dbReference type="NCBI Taxonomy" id="497735"/>
    <lineage>
        <taxon>Bacteria</taxon>
        <taxon>Bacillati</taxon>
        <taxon>Bacillota</taxon>
        <taxon>Bacilli</taxon>
        <taxon>Bacillales</taxon>
        <taxon>Paenibacillaceae</taxon>
        <taxon>Brevibacillus</taxon>
    </lineage>
</organism>
<evidence type="ECO:0000313" key="1">
    <source>
        <dbReference type="EMBL" id="RNB75033.1"/>
    </source>
</evidence>
<accession>A0A3M8CHM5</accession>
<reference evidence="1 2" key="1">
    <citation type="submission" date="2018-10" db="EMBL/GenBank/DDBJ databases">
        <title>Phylogenomics of Brevibacillus.</title>
        <authorList>
            <person name="Dunlap C."/>
        </authorList>
    </citation>
    <scope>NUCLEOTIDE SEQUENCE [LARGE SCALE GENOMIC DNA]</scope>
    <source>
        <strain evidence="1 2">JCM 15085</strain>
    </source>
</reference>
<dbReference type="InterPro" id="IPR020256">
    <property type="entry name" value="Spore_coat_CotJA"/>
</dbReference>
<dbReference type="Proteomes" id="UP000281915">
    <property type="component" value="Unassembled WGS sequence"/>
</dbReference>
<dbReference type="EMBL" id="RHHT01000046">
    <property type="protein sequence ID" value="RNB75033.1"/>
    <property type="molecule type" value="Genomic_DNA"/>
</dbReference>
<dbReference type="Pfam" id="PF11007">
    <property type="entry name" value="CotJA"/>
    <property type="match status" value="1"/>
</dbReference>